<sequence length="103" mass="10237">MTAPPPAPAGAPDRASRPGGGALLAPGAELRRARERFAERARPVAAGLGSPGPVAGGRIVVAFAEGLTYDGVVRPGSGTTGRTTLRQALETVLAALATPCGPR</sequence>
<organism evidence="3 4">
    <name type="scientific">Streptomyces enissocaesilis</name>
    <dbReference type="NCBI Taxonomy" id="332589"/>
    <lineage>
        <taxon>Bacteria</taxon>
        <taxon>Bacillati</taxon>
        <taxon>Actinomycetota</taxon>
        <taxon>Actinomycetes</taxon>
        <taxon>Kitasatosporales</taxon>
        <taxon>Streptomycetaceae</taxon>
        <taxon>Streptomyces</taxon>
        <taxon>Streptomyces rochei group</taxon>
    </lineage>
</organism>
<dbReference type="Proteomes" id="UP001500403">
    <property type="component" value="Unassembled WGS sequence"/>
</dbReference>
<feature type="domain" description="Tetracyclin repressor-like C-terminal group 31" evidence="2">
    <location>
        <begin position="28"/>
        <end position="94"/>
    </location>
</feature>
<keyword evidence="4" id="KW-1185">Reference proteome</keyword>
<comment type="caution">
    <text evidence="3">The sequence shown here is derived from an EMBL/GenBank/DDBJ whole genome shotgun (WGS) entry which is preliminary data.</text>
</comment>
<proteinExistence type="predicted"/>
<protein>
    <recommendedName>
        <fullName evidence="2">Tetracyclin repressor-like C-terminal group 31 domain-containing protein</fullName>
    </recommendedName>
</protein>
<accession>A0ABN3XFE0</accession>
<dbReference type="Pfam" id="PF17940">
    <property type="entry name" value="TetR_C_31"/>
    <property type="match status" value="1"/>
</dbReference>
<gene>
    <name evidence="3" type="ORF">GCM10010446_43500</name>
</gene>
<evidence type="ECO:0000313" key="4">
    <source>
        <dbReference type="Proteomes" id="UP001500403"/>
    </source>
</evidence>
<name>A0ABN3XFE0_9ACTN</name>
<dbReference type="RefSeq" id="WP_344497197.1">
    <property type="nucleotide sequence ID" value="NZ_BAAAUD010000041.1"/>
</dbReference>
<evidence type="ECO:0000313" key="3">
    <source>
        <dbReference type="EMBL" id="GAA2953629.1"/>
    </source>
</evidence>
<reference evidence="3 4" key="1">
    <citation type="journal article" date="2019" name="Int. J. Syst. Evol. Microbiol.">
        <title>The Global Catalogue of Microorganisms (GCM) 10K type strain sequencing project: providing services to taxonomists for standard genome sequencing and annotation.</title>
        <authorList>
            <consortium name="The Broad Institute Genomics Platform"/>
            <consortium name="The Broad Institute Genome Sequencing Center for Infectious Disease"/>
            <person name="Wu L."/>
            <person name="Ma J."/>
        </authorList>
    </citation>
    <scope>NUCLEOTIDE SEQUENCE [LARGE SCALE GENOMIC DNA]</scope>
    <source>
        <strain evidence="3 4">JCM 9088</strain>
    </source>
</reference>
<dbReference type="InterPro" id="IPR041583">
    <property type="entry name" value="TetR_C_31"/>
</dbReference>
<evidence type="ECO:0000259" key="2">
    <source>
        <dbReference type="Pfam" id="PF17940"/>
    </source>
</evidence>
<evidence type="ECO:0000256" key="1">
    <source>
        <dbReference type="SAM" id="MobiDB-lite"/>
    </source>
</evidence>
<feature type="region of interest" description="Disordered" evidence="1">
    <location>
        <begin position="1"/>
        <end position="24"/>
    </location>
</feature>
<dbReference type="EMBL" id="BAAAUD010000041">
    <property type="protein sequence ID" value="GAA2953629.1"/>
    <property type="molecule type" value="Genomic_DNA"/>
</dbReference>